<reference evidence="3" key="1">
    <citation type="submission" date="2016-10" db="EMBL/GenBank/DDBJ databases">
        <authorList>
            <person name="Varghese N."/>
            <person name="Submissions S."/>
        </authorList>
    </citation>
    <scope>NUCLEOTIDE SEQUENCE [LARGE SCALE GENOMIC DNA]</scope>
    <source>
        <strain evidence="3">DSM 25751</strain>
    </source>
</reference>
<feature type="domain" description="CMP/dCMP-type deaminase" evidence="1">
    <location>
        <begin position="4"/>
        <end position="124"/>
    </location>
</feature>
<dbReference type="AlphaFoldDB" id="A0A1H6RB74"/>
<dbReference type="EMBL" id="FNYW01000001">
    <property type="protein sequence ID" value="SEI49777.1"/>
    <property type="molecule type" value="Genomic_DNA"/>
</dbReference>
<evidence type="ECO:0000313" key="3">
    <source>
        <dbReference type="Proteomes" id="UP000198564"/>
    </source>
</evidence>
<dbReference type="OrthoDB" id="9802676at2"/>
<protein>
    <submittedName>
        <fullName evidence="2">tRNA(Arg) A34 adenosine deaminase TadA</fullName>
    </submittedName>
</protein>
<evidence type="ECO:0000259" key="1">
    <source>
        <dbReference type="PROSITE" id="PS51747"/>
    </source>
</evidence>
<accession>A0A1H6RB74</accession>
<proteinExistence type="predicted"/>
<dbReference type="STRING" id="1130080.SAMN04488113_101163"/>
<dbReference type="GO" id="GO:0003824">
    <property type="term" value="F:catalytic activity"/>
    <property type="evidence" value="ECO:0007669"/>
    <property type="project" value="InterPro"/>
</dbReference>
<evidence type="ECO:0000313" key="2">
    <source>
        <dbReference type="EMBL" id="SEI49777.1"/>
    </source>
</evidence>
<dbReference type="PANTHER" id="PTHR11079">
    <property type="entry name" value="CYTOSINE DEAMINASE FAMILY MEMBER"/>
    <property type="match status" value="1"/>
</dbReference>
<dbReference type="Pfam" id="PF00383">
    <property type="entry name" value="dCMP_cyt_deam_1"/>
    <property type="match status" value="1"/>
</dbReference>
<dbReference type="InterPro" id="IPR002125">
    <property type="entry name" value="CMP_dCMP_dom"/>
</dbReference>
<sequence>MITKVDQPFLKRSVELAEEGLNKGDAPFGSLLVSSDGKILFEDHNHIGGGDATRHPEFAISRWAAENLTPEERAVTVVYTSGEHCSMCSSAHGLVGLGRIVYVSSTEQLKAWKKEWNIDAGRLEGLAIEDVIKGTQVDGPDEELSKQVKQLQARYYNI</sequence>
<dbReference type="Gene3D" id="3.40.140.10">
    <property type="entry name" value="Cytidine Deaminase, domain 2"/>
    <property type="match status" value="1"/>
</dbReference>
<dbReference type="Proteomes" id="UP000198564">
    <property type="component" value="Unassembled WGS sequence"/>
</dbReference>
<dbReference type="RefSeq" id="WP_091631951.1">
    <property type="nucleotide sequence ID" value="NZ_FNYW01000001.1"/>
</dbReference>
<dbReference type="CDD" id="cd01285">
    <property type="entry name" value="nucleoside_deaminase"/>
    <property type="match status" value="1"/>
</dbReference>
<dbReference type="SUPFAM" id="SSF53927">
    <property type="entry name" value="Cytidine deaminase-like"/>
    <property type="match status" value="1"/>
</dbReference>
<keyword evidence="3" id="KW-1185">Reference proteome</keyword>
<name>A0A1H6RB74_9LACT</name>
<gene>
    <name evidence="2" type="ORF">SAMN04488113_101163</name>
</gene>
<dbReference type="PANTHER" id="PTHR11079:SF179">
    <property type="entry name" value="TRNA(ADENINE(34)) DEAMINASE, CHLOROPLASTIC"/>
    <property type="match status" value="1"/>
</dbReference>
<dbReference type="InterPro" id="IPR016193">
    <property type="entry name" value="Cytidine_deaminase-like"/>
</dbReference>
<dbReference type="PROSITE" id="PS51747">
    <property type="entry name" value="CYT_DCMP_DEAMINASES_2"/>
    <property type="match status" value="1"/>
</dbReference>
<organism evidence="2 3">
    <name type="scientific">Alkalibacterium gilvum</name>
    <dbReference type="NCBI Taxonomy" id="1130080"/>
    <lineage>
        <taxon>Bacteria</taxon>
        <taxon>Bacillati</taxon>
        <taxon>Bacillota</taxon>
        <taxon>Bacilli</taxon>
        <taxon>Lactobacillales</taxon>
        <taxon>Carnobacteriaceae</taxon>
        <taxon>Alkalibacterium</taxon>
    </lineage>
</organism>